<feature type="active site" description="Proton acceptor" evidence="20">
    <location>
        <position position="84"/>
    </location>
</feature>
<evidence type="ECO:0000256" key="4">
    <source>
        <dbReference type="ARBA" id="ARBA00017575"/>
    </source>
</evidence>
<evidence type="ECO:0000256" key="3">
    <source>
        <dbReference type="ARBA" id="ARBA00012133"/>
    </source>
</evidence>
<keyword evidence="17 24" id="KW-0472">Membrane</keyword>
<comment type="cofactor">
    <cofactor evidence="23">
        <name>Mg(2+)</name>
        <dbReference type="ChEBI" id="CHEBI:18420"/>
    </cofactor>
    <text evidence="23">Mn(2+), Zn(2+), Cd(2+) and Co(2+) support activity to lesser extents.</text>
</comment>
<sequence length="133" mass="14703">MIKQPAERVDSMENPHKGVTGVRRIWRAMGYSFDGLLVAYRGEAAFRQLVWLAMLLVPLTFVMPITRLERALLVACVLFSLVVELLNSAIEAAIDRISLERHPLSKASKDMGSAAQMISLIIIAVVWGLVLVG</sequence>
<keyword evidence="26" id="KW-1185">Reference proteome</keyword>
<feature type="binding site" evidence="22">
    <location>
        <begin position="109"/>
        <end position="110"/>
    </location>
    <ligand>
        <name>ATP</name>
        <dbReference type="ChEBI" id="CHEBI:30616"/>
    </ligand>
</feature>
<comment type="catalytic activity">
    <reaction evidence="24">
        <text>a 1,2-diacyl-sn-glycerol + ATP = a 1,2-diacyl-sn-glycero-3-phosphate + ADP + H(+)</text>
        <dbReference type="Rhea" id="RHEA:10272"/>
        <dbReference type="ChEBI" id="CHEBI:15378"/>
        <dbReference type="ChEBI" id="CHEBI:17815"/>
        <dbReference type="ChEBI" id="CHEBI:30616"/>
        <dbReference type="ChEBI" id="CHEBI:58608"/>
        <dbReference type="ChEBI" id="CHEBI:456216"/>
        <dbReference type="EC" id="2.7.1.107"/>
    </reaction>
</comment>
<keyword evidence="18" id="KW-0594">Phospholipid biosynthesis</keyword>
<evidence type="ECO:0000256" key="5">
    <source>
        <dbReference type="ARBA" id="ARBA00022475"/>
    </source>
</evidence>
<feature type="transmembrane region" description="Helical" evidence="24">
    <location>
        <begin position="114"/>
        <end position="132"/>
    </location>
</feature>
<feature type="binding site" evidence="21">
    <location>
        <position position="24"/>
    </location>
    <ligand>
        <name>substrate</name>
    </ligand>
</feature>
<dbReference type="Proteomes" id="UP000243207">
    <property type="component" value="Chromosome I"/>
</dbReference>
<dbReference type="STRING" id="487184.SAMN05216421_2108"/>
<gene>
    <name evidence="25" type="ORF">SAMN05216421_2108</name>
</gene>
<comment type="function">
    <text evidence="24">Catalyzes the ATP-dependent phosphorylation of sn-l,2-diacylglycerol (DAG) to phosphatidic acid. Involved in the recycling of diacylglycerol produced as a by-product during membrane-derived oligosaccharide (MDO) biosynthesis.</text>
</comment>
<keyword evidence="15 24" id="KW-1133">Transmembrane helix</keyword>
<feature type="binding site" evidence="21">
    <location>
        <position position="113"/>
    </location>
    <ligand>
        <name>substrate</name>
    </ligand>
</feature>
<keyword evidence="10 23" id="KW-0479">Metal-binding</keyword>
<comment type="subcellular location">
    <subcellularLocation>
        <location evidence="1 24">Cell inner membrane</location>
        <topology evidence="1 24">Multi-pass membrane protein</topology>
    </subcellularLocation>
</comment>
<dbReference type="GO" id="GO:0006654">
    <property type="term" value="P:phosphatidic acid biosynthetic process"/>
    <property type="evidence" value="ECO:0007669"/>
    <property type="project" value="InterPro"/>
</dbReference>
<evidence type="ECO:0000256" key="9">
    <source>
        <dbReference type="ARBA" id="ARBA00022692"/>
    </source>
</evidence>
<keyword evidence="9 24" id="KW-0812">Transmembrane</keyword>
<evidence type="ECO:0000256" key="24">
    <source>
        <dbReference type="RuleBase" id="RU363065"/>
    </source>
</evidence>
<feature type="binding site" evidence="23">
    <location>
        <position position="43"/>
    </location>
    <ligand>
        <name>a divalent metal cation</name>
        <dbReference type="ChEBI" id="CHEBI:60240"/>
    </ligand>
</feature>
<dbReference type="CDD" id="cd14264">
    <property type="entry name" value="DAGK_IM"/>
    <property type="match status" value="1"/>
</dbReference>
<dbReference type="EC" id="2.7.1.107" evidence="3 24"/>
<keyword evidence="11 22" id="KW-0547">Nucleotide-binding</keyword>
<feature type="binding site" evidence="22">
    <location>
        <position position="24"/>
    </location>
    <ligand>
        <name>ATP</name>
        <dbReference type="ChEBI" id="CHEBI:30616"/>
    </ligand>
</feature>
<dbReference type="InterPro" id="IPR000829">
    <property type="entry name" value="DAGK"/>
</dbReference>
<keyword evidence="16 24" id="KW-0443">Lipid metabolism</keyword>
<keyword evidence="5" id="KW-1003">Cell membrane</keyword>
<evidence type="ECO:0000256" key="21">
    <source>
        <dbReference type="PIRSR" id="PIRSR600829-2"/>
    </source>
</evidence>
<reference evidence="26" key="1">
    <citation type="submission" date="2016-10" db="EMBL/GenBank/DDBJ databases">
        <authorList>
            <person name="Varghese N."/>
            <person name="Submissions S."/>
        </authorList>
    </citation>
    <scope>NUCLEOTIDE SEQUENCE [LARGE SCALE GENOMIC DNA]</scope>
    <source>
        <strain evidence="26">NRRL B-51270</strain>
    </source>
</reference>
<comment type="similarity">
    <text evidence="2 24">Belongs to the bacterial diacylglycerol kinase family.</text>
</comment>
<evidence type="ECO:0000256" key="15">
    <source>
        <dbReference type="ARBA" id="ARBA00022989"/>
    </source>
</evidence>
<dbReference type="GO" id="GO:0004143">
    <property type="term" value="F:ATP-dependent diacylglycerol kinase activity"/>
    <property type="evidence" value="ECO:0007669"/>
    <property type="project" value="UniProtKB-EC"/>
</dbReference>
<keyword evidence="7 24" id="KW-0997">Cell inner membrane</keyword>
<evidence type="ECO:0000256" key="16">
    <source>
        <dbReference type="ARBA" id="ARBA00023098"/>
    </source>
</evidence>
<dbReference type="Pfam" id="PF01219">
    <property type="entry name" value="DAGK_prokar"/>
    <property type="match status" value="1"/>
</dbReference>
<evidence type="ECO:0000256" key="19">
    <source>
        <dbReference type="ARBA" id="ARBA00023264"/>
    </source>
</evidence>
<evidence type="ECO:0000256" key="6">
    <source>
        <dbReference type="ARBA" id="ARBA00022516"/>
    </source>
</evidence>
<keyword evidence="13 22" id="KW-0067">ATP-binding</keyword>
<name>A0A1H1URK8_9GAMM</name>
<organism evidence="25 26">
    <name type="scientific">Halopseudomonas xinjiangensis</name>
    <dbReference type="NCBI Taxonomy" id="487184"/>
    <lineage>
        <taxon>Bacteria</taxon>
        <taxon>Pseudomonadati</taxon>
        <taxon>Pseudomonadota</taxon>
        <taxon>Gammaproteobacteria</taxon>
        <taxon>Pseudomonadales</taxon>
        <taxon>Pseudomonadaceae</taxon>
        <taxon>Halopseudomonas</taxon>
    </lineage>
</organism>
<dbReference type="PANTHER" id="PTHR34299:SF1">
    <property type="entry name" value="DIACYLGLYCEROL KINASE"/>
    <property type="match status" value="1"/>
</dbReference>
<dbReference type="GO" id="GO:0005524">
    <property type="term" value="F:ATP binding"/>
    <property type="evidence" value="ECO:0007669"/>
    <property type="project" value="UniProtKB-KW"/>
</dbReference>
<dbReference type="InterPro" id="IPR036945">
    <property type="entry name" value="DAGK_sf"/>
</dbReference>
<dbReference type="GO" id="GO:0005886">
    <property type="term" value="C:plasma membrane"/>
    <property type="evidence" value="ECO:0007669"/>
    <property type="project" value="UniProtKB-SubCell"/>
</dbReference>
<protein>
    <recommendedName>
        <fullName evidence="4 24">Diacylglycerol kinase</fullName>
        <ecNumber evidence="3 24">2.7.1.107</ecNumber>
    </recommendedName>
</protein>
<evidence type="ECO:0000256" key="10">
    <source>
        <dbReference type="ARBA" id="ARBA00022723"/>
    </source>
</evidence>
<evidence type="ECO:0000313" key="25">
    <source>
        <dbReference type="EMBL" id="SDS74499.1"/>
    </source>
</evidence>
<evidence type="ECO:0000256" key="23">
    <source>
        <dbReference type="PIRSR" id="PIRSR600829-4"/>
    </source>
</evidence>
<dbReference type="GO" id="GO:0046872">
    <property type="term" value="F:metal ion binding"/>
    <property type="evidence" value="ECO:0007669"/>
    <property type="project" value="UniProtKB-KW"/>
</dbReference>
<evidence type="ECO:0000256" key="11">
    <source>
        <dbReference type="ARBA" id="ARBA00022741"/>
    </source>
</evidence>
<feature type="transmembrane region" description="Helical" evidence="24">
    <location>
        <begin position="72"/>
        <end position="94"/>
    </location>
</feature>
<evidence type="ECO:0000256" key="2">
    <source>
        <dbReference type="ARBA" id="ARBA00005967"/>
    </source>
</evidence>
<accession>A0A1H1URK8</accession>
<keyword evidence="14 23" id="KW-0460">Magnesium</keyword>
<evidence type="ECO:0000256" key="20">
    <source>
        <dbReference type="PIRSR" id="PIRSR600829-1"/>
    </source>
</evidence>
<dbReference type="InterPro" id="IPR033718">
    <property type="entry name" value="DAGK_prok"/>
</dbReference>
<keyword evidence="8 24" id="KW-0808">Transferase</keyword>
<evidence type="ECO:0000256" key="12">
    <source>
        <dbReference type="ARBA" id="ARBA00022777"/>
    </source>
</evidence>
<feature type="binding site" evidence="22">
    <location>
        <begin position="100"/>
        <end position="102"/>
    </location>
    <ligand>
        <name>ATP</name>
        <dbReference type="ChEBI" id="CHEBI:30616"/>
    </ligand>
</feature>
<keyword evidence="19 24" id="KW-1208">Phospholipid metabolism</keyword>
<evidence type="ECO:0000256" key="17">
    <source>
        <dbReference type="ARBA" id="ARBA00023136"/>
    </source>
</evidence>
<dbReference type="EMBL" id="LT629736">
    <property type="protein sequence ID" value="SDS74499.1"/>
    <property type="molecule type" value="Genomic_DNA"/>
</dbReference>
<feature type="binding site" evidence="22">
    <location>
        <position position="31"/>
    </location>
    <ligand>
        <name>ATP</name>
        <dbReference type="ChEBI" id="CHEBI:30616"/>
    </ligand>
</feature>
<evidence type="ECO:0000256" key="18">
    <source>
        <dbReference type="ARBA" id="ARBA00023209"/>
    </source>
</evidence>
<evidence type="ECO:0000256" key="1">
    <source>
        <dbReference type="ARBA" id="ARBA00004429"/>
    </source>
</evidence>
<dbReference type="AlphaFoldDB" id="A0A1H1URK8"/>
<proteinExistence type="inferred from homology"/>
<feature type="binding site" evidence="22">
    <location>
        <position position="91"/>
    </location>
    <ligand>
        <name>ATP</name>
        <dbReference type="ChEBI" id="CHEBI:30616"/>
    </ligand>
</feature>
<feature type="binding site" evidence="21">
    <location>
        <position position="84"/>
    </location>
    <ligand>
        <name>substrate</name>
    </ligand>
</feature>
<feature type="transmembrane region" description="Helical" evidence="24">
    <location>
        <begin position="49"/>
        <end position="66"/>
    </location>
</feature>
<dbReference type="Gene3D" id="1.10.287.3610">
    <property type="match status" value="1"/>
</dbReference>
<evidence type="ECO:0000256" key="7">
    <source>
        <dbReference type="ARBA" id="ARBA00022519"/>
    </source>
</evidence>
<evidence type="ECO:0000256" key="14">
    <source>
        <dbReference type="ARBA" id="ARBA00022842"/>
    </source>
</evidence>
<evidence type="ECO:0000256" key="8">
    <source>
        <dbReference type="ARBA" id="ARBA00022679"/>
    </source>
</evidence>
<dbReference type="PANTHER" id="PTHR34299">
    <property type="entry name" value="DIACYLGLYCEROL KINASE"/>
    <property type="match status" value="1"/>
</dbReference>
<keyword evidence="6" id="KW-0444">Lipid biosynthesis</keyword>
<evidence type="ECO:0000313" key="26">
    <source>
        <dbReference type="Proteomes" id="UP000243207"/>
    </source>
</evidence>
<keyword evidence="12 24" id="KW-0418">Kinase</keyword>
<feature type="binding site" evidence="23">
    <location>
        <position position="91"/>
    </location>
    <ligand>
        <name>a divalent metal cation</name>
        <dbReference type="ChEBI" id="CHEBI:60240"/>
    </ligand>
</feature>
<feature type="binding site" evidence="22">
    <location>
        <position position="43"/>
    </location>
    <ligand>
        <name>ATP</name>
        <dbReference type="ChEBI" id="CHEBI:30616"/>
    </ligand>
</feature>
<feature type="binding site" evidence="21">
    <location>
        <position position="70"/>
    </location>
    <ligand>
        <name>substrate</name>
    </ligand>
</feature>
<evidence type="ECO:0000256" key="22">
    <source>
        <dbReference type="PIRSR" id="PIRSR600829-3"/>
    </source>
</evidence>
<evidence type="ECO:0000256" key="13">
    <source>
        <dbReference type="ARBA" id="ARBA00022840"/>
    </source>
</evidence>